<evidence type="ECO:0000256" key="1">
    <source>
        <dbReference type="ARBA" id="ARBA00022553"/>
    </source>
</evidence>
<reference evidence="3" key="1">
    <citation type="submission" date="2022-09" db="EMBL/GenBank/DDBJ databases">
        <authorList>
            <person name="Yuan C."/>
            <person name="Ke Z."/>
        </authorList>
    </citation>
    <scope>NUCLEOTIDE SEQUENCE</scope>
    <source>
        <strain evidence="3">LB-8</strain>
    </source>
</reference>
<dbReference type="InterPro" id="IPR036097">
    <property type="entry name" value="HisK_dim/P_sf"/>
</dbReference>
<dbReference type="SUPFAM" id="SSF47384">
    <property type="entry name" value="Homodimeric domain of signal transducing histidine kinase"/>
    <property type="match status" value="1"/>
</dbReference>
<dbReference type="AlphaFoldDB" id="A0A9X2XVD9"/>
<name>A0A9X2XVD9_9BACT</name>
<dbReference type="GO" id="GO:0000155">
    <property type="term" value="F:phosphorelay sensor kinase activity"/>
    <property type="evidence" value="ECO:0007669"/>
    <property type="project" value="InterPro"/>
</dbReference>
<organism evidence="3 4">
    <name type="scientific">Paraflavisolibacter caeni</name>
    <dbReference type="NCBI Taxonomy" id="2982496"/>
    <lineage>
        <taxon>Bacteria</taxon>
        <taxon>Pseudomonadati</taxon>
        <taxon>Bacteroidota</taxon>
        <taxon>Chitinophagia</taxon>
        <taxon>Chitinophagales</taxon>
        <taxon>Chitinophagaceae</taxon>
        <taxon>Paraflavisolibacter</taxon>
    </lineage>
</organism>
<sequence length="123" mass="14328">MSYKINNDWHLLGISIDPYQEENEQLQVMDENANRLLGLVNQLLDFRRIESDAYEIKKEQVDVVSLVQSVYSRFSALPYQKDIEFTLSTNISKLVLQADPEVLNKILSNLLINAFKFARNHVR</sequence>
<protein>
    <recommendedName>
        <fullName evidence="2">Histidine kinase domain-containing protein</fullName>
    </recommendedName>
</protein>
<dbReference type="EMBL" id="JAOTIF010000008">
    <property type="protein sequence ID" value="MCU7549866.1"/>
    <property type="molecule type" value="Genomic_DNA"/>
</dbReference>
<dbReference type="InterPro" id="IPR036890">
    <property type="entry name" value="HATPase_C_sf"/>
</dbReference>
<dbReference type="PROSITE" id="PS50109">
    <property type="entry name" value="HIS_KIN"/>
    <property type="match status" value="1"/>
</dbReference>
<dbReference type="PANTHER" id="PTHR43547:SF2">
    <property type="entry name" value="HYBRID SIGNAL TRANSDUCTION HISTIDINE KINASE C"/>
    <property type="match status" value="1"/>
</dbReference>
<keyword evidence="4" id="KW-1185">Reference proteome</keyword>
<keyword evidence="1" id="KW-0597">Phosphoprotein</keyword>
<dbReference type="SUPFAM" id="SSF55874">
    <property type="entry name" value="ATPase domain of HSP90 chaperone/DNA topoisomerase II/histidine kinase"/>
    <property type="match status" value="1"/>
</dbReference>
<evidence type="ECO:0000313" key="3">
    <source>
        <dbReference type="EMBL" id="MCU7549866.1"/>
    </source>
</evidence>
<dbReference type="Gene3D" id="3.30.565.10">
    <property type="entry name" value="Histidine kinase-like ATPase, C-terminal domain"/>
    <property type="match status" value="1"/>
</dbReference>
<gene>
    <name evidence="3" type="ORF">OCK74_12110</name>
</gene>
<dbReference type="RefSeq" id="WP_279297307.1">
    <property type="nucleotide sequence ID" value="NZ_JAOTIF010000008.1"/>
</dbReference>
<reference evidence="3" key="2">
    <citation type="submission" date="2023-04" db="EMBL/GenBank/DDBJ databases">
        <title>Paracnuella aquatica gen. nov., sp. nov., a member of the family Chitinophagaceae isolated from a hot spring.</title>
        <authorList>
            <person name="Wang C."/>
        </authorList>
    </citation>
    <scope>NUCLEOTIDE SEQUENCE</scope>
    <source>
        <strain evidence="3">LB-8</strain>
    </source>
</reference>
<feature type="domain" description="Histidine kinase" evidence="2">
    <location>
        <begin position="1"/>
        <end position="123"/>
    </location>
</feature>
<dbReference type="InterPro" id="IPR005467">
    <property type="entry name" value="His_kinase_dom"/>
</dbReference>
<proteinExistence type="predicted"/>
<accession>A0A9X2XVD9</accession>
<dbReference type="PANTHER" id="PTHR43547">
    <property type="entry name" value="TWO-COMPONENT HISTIDINE KINASE"/>
    <property type="match status" value="1"/>
</dbReference>
<evidence type="ECO:0000313" key="4">
    <source>
        <dbReference type="Proteomes" id="UP001155483"/>
    </source>
</evidence>
<evidence type="ECO:0000259" key="2">
    <source>
        <dbReference type="PROSITE" id="PS50109"/>
    </source>
</evidence>
<comment type="caution">
    <text evidence="3">The sequence shown here is derived from an EMBL/GenBank/DDBJ whole genome shotgun (WGS) entry which is preliminary data.</text>
</comment>
<dbReference type="Proteomes" id="UP001155483">
    <property type="component" value="Unassembled WGS sequence"/>
</dbReference>